<reference evidence="2 3" key="1">
    <citation type="journal article" date="2024" name="J Genomics">
        <title>Draft genome sequencing and assembly of Favolaschia claudopus CIRM-BRFM 2984 isolated from oak limbs.</title>
        <authorList>
            <person name="Navarro D."/>
            <person name="Drula E."/>
            <person name="Chaduli D."/>
            <person name="Cazenave R."/>
            <person name="Ahrendt S."/>
            <person name="Wang J."/>
            <person name="Lipzen A."/>
            <person name="Daum C."/>
            <person name="Barry K."/>
            <person name="Grigoriev I.V."/>
            <person name="Favel A."/>
            <person name="Rosso M.N."/>
            <person name="Martin F."/>
        </authorList>
    </citation>
    <scope>NUCLEOTIDE SEQUENCE [LARGE SCALE GENOMIC DNA]</scope>
    <source>
        <strain evidence="2 3">CIRM-BRFM 2984</strain>
    </source>
</reference>
<dbReference type="EMBL" id="JAWWNJ010000130">
    <property type="protein sequence ID" value="KAK6987701.1"/>
    <property type="molecule type" value="Genomic_DNA"/>
</dbReference>
<gene>
    <name evidence="2" type="ORF">R3P38DRAFT_2805608</name>
</gene>
<comment type="caution">
    <text evidence="2">The sequence shown here is derived from an EMBL/GenBank/DDBJ whole genome shotgun (WGS) entry which is preliminary data.</text>
</comment>
<protein>
    <submittedName>
        <fullName evidence="2">Uncharacterized protein</fullName>
    </submittedName>
</protein>
<evidence type="ECO:0000313" key="3">
    <source>
        <dbReference type="Proteomes" id="UP001362999"/>
    </source>
</evidence>
<proteinExistence type="predicted"/>
<accession>A0AAV9ZMY5</accession>
<name>A0AAV9ZMY5_9AGAR</name>
<dbReference type="Proteomes" id="UP001362999">
    <property type="component" value="Unassembled WGS sequence"/>
</dbReference>
<sequence>MLDKEGVASRLYLTDTAALKPPLASTTNRCAKGQGKRRWQQQGIAATASGEKAEGVLQRPEIWVLTSEGNEERGTAETSVLTKTRGRCVEKQLGHMHGSQEDGTAHCDELARVKRLRGVLARIDLAFRVVAYRECRHCNCGAVLGLNSQKHPECILMQPQHRPSRSLGPSLDSLRANATAALVAPQFHIEVQGEKELNNQVRIDYKPSATQYSGARSLEQHSEFMLSNDYEWTVVALPLRLTETEASGVNTDEDERGTTRSSSTGGHAAEPPKEPIVICTKTTRKRMTARGVNPSHVDGDRGSENEDDGAGSAALAIAAVKQARGRALTARS</sequence>
<dbReference type="AlphaFoldDB" id="A0AAV9ZMY5"/>
<evidence type="ECO:0000313" key="2">
    <source>
        <dbReference type="EMBL" id="KAK6987701.1"/>
    </source>
</evidence>
<keyword evidence="3" id="KW-1185">Reference proteome</keyword>
<feature type="region of interest" description="Disordered" evidence="1">
    <location>
        <begin position="245"/>
        <end position="311"/>
    </location>
</feature>
<organism evidence="2 3">
    <name type="scientific">Favolaschia claudopus</name>
    <dbReference type="NCBI Taxonomy" id="2862362"/>
    <lineage>
        <taxon>Eukaryota</taxon>
        <taxon>Fungi</taxon>
        <taxon>Dikarya</taxon>
        <taxon>Basidiomycota</taxon>
        <taxon>Agaricomycotina</taxon>
        <taxon>Agaricomycetes</taxon>
        <taxon>Agaricomycetidae</taxon>
        <taxon>Agaricales</taxon>
        <taxon>Marasmiineae</taxon>
        <taxon>Mycenaceae</taxon>
        <taxon>Favolaschia</taxon>
    </lineage>
</organism>
<evidence type="ECO:0000256" key="1">
    <source>
        <dbReference type="SAM" id="MobiDB-lite"/>
    </source>
</evidence>